<dbReference type="GO" id="GO:0005524">
    <property type="term" value="F:ATP binding"/>
    <property type="evidence" value="ECO:0007669"/>
    <property type="project" value="UniProtKB-KW"/>
</dbReference>
<evidence type="ECO:0000256" key="6">
    <source>
        <dbReference type="ARBA" id="ARBA00022840"/>
    </source>
</evidence>
<organism evidence="9 10">
    <name type="scientific">Pseudomonas linyingensis</name>
    <dbReference type="NCBI Taxonomy" id="915471"/>
    <lineage>
        <taxon>Bacteria</taxon>
        <taxon>Pseudomonadati</taxon>
        <taxon>Pseudomonadota</taxon>
        <taxon>Gammaproteobacteria</taxon>
        <taxon>Pseudomonadales</taxon>
        <taxon>Pseudomonadaceae</taxon>
        <taxon>Pseudomonas</taxon>
    </lineage>
</organism>
<dbReference type="InterPro" id="IPR014729">
    <property type="entry name" value="Rossmann-like_a/b/a_fold"/>
</dbReference>
<dbReference type="NCBIfam" id="TIGR00018">
    <property type="entry name" value="panC"/>
    <property type="match status" value="1"/>
</dbReference>
<evidence type="ECO:0000256" key="8">
    <source>
        <dbReference type="HAMAP-Rule" id="MF_00158"/>
    </source>
</evidence>
<evidence type="ECO:0000256" key="7">
    <source>
        <dbReference type="ARBA" id="ARBA00048258"/>
    </source>
</evidence>
<dbReference type="GO" id="GO:0005829">
    <property type="term" value="C:cytosol"/>
    <property type="evidence" value="ECO:0007669"/>
    <property type="project" value="TreeGrafter"/>
</dbReference>
<evidence type="ECO:0000313" key="10">
    <source>
        <dbReference type="Proteomes" id="UP000242930"/>
    </source>
</evidence>
<dbReference type="InterPro" id="IPR042176">
    <property type="entry name" value="Pantoate_ligase_C"/>
</dbReference>
<dbReference type="Gene3D" id="3.40.50.620">
    <property type="entry name" value="HUPs"/>
    <property type="match status" value="1"/>
</dbReference>
<dbReference type="FunFam" id="3.30.1300.10:FF:000001">
    <property type="entry name" value="Pantothenate synthetase"/>
    <property type="match status" value="1"/>
</dbReference>
<evidence type="ECO:0000256" key="1">
    <source>
        <dbReference type="ARBA" id="ARBA00004990"/>
    </source>
</evidence>
<dbReference type="RefSeq" id="WP_090308396.1">
    <property type="nucleotide sequence ID" value="NZ_FNZE01000004.1"/>
</dbReference>
<dbReference type="UniPathway" id="UPA00028">
    <property type="reaction ID" value="UER00005"/>
</dbReference>
<feature type="binding site" evidence="8">
    <location>
        <position position="61"/>
    </location>
    <ligand>
        <name>beta-alanine</name>
        <dbReference type="ChEBI" id="CHEBI:57966"/>
    </ligand>
</feature>
<name>A0A1H6VPT2_9PSED</name>
<keyword evidence="4 8" id="KW-0566">Pantothenate biosynthesis</keyword>
<feature type="binding site" evidence="8">
    <location>
        <begin position="149"/>
        <end position="152"/>
    </location>
    <ligand>
        <name>ATP</name>
        <dbReference type="ChEBI" id="CHEBI:30616"/>
    </ligand>
</feature>
<keyword evidence="10" id="KW-1185">Reference proteome</keyword>
<keyword evidence="6 8" id="KW-0067">ATP-binding</keyword>
<dbReference type="PANTHER" id="PTHR21299">
    <property type="entry name" value="CYTIDYLATE KINASE/PANTOATE-BETA-ALANINE LIGASE"/>
    <property type="match status" value="1"/>
</dbReference>
<comment type="similarity">
    <text evidence="2 8">Belongs to the pantothenate synthetase family.</text>
</comment>
<evidence type="ECO:0000256" key="3">
    <source>
        <dbReference type="ARBA" id="ARBA00022598"/>
    </source>
</evidence>
<comment type="subunit">
    <text evidence="8">Homodimer.</text>
</comment>
<gene>
    <name evidence="8" type="primary">panC</name>
    <name evidence="9" type="ORF">SAMN05216201_10432</name>
</gene>
<sequence length="286" mass="30727">MITVKTVRELRAAVARARSEGKRIGLVPTMGNLHAGHAALVTKATQRCDFVVASIFVNPLQFGAGEDLDSYPRTLAADQEKLLEAGCQLLFAPTVEEMYPDGMAGQTLVSVPGVSEGLCGGSRPGHFDGVATVVTKLFHMVQPDLAIFGEKDFQQLAVIRKLVRDLNLPIQIIGEPTVRAADGLALSSRNGYLNEEQRAIAPQLYQTLSDIAAALQHGESDHATLLDDARTRLSAAGFVPDYLEIRNPLTLRPATPADRQLVILAAARLGAPRLIDNLFVDLDATA</sequence>
<proteinExistence type="inferred from homology"/>
<dbReference type="HAMAP" id="MF_00158">
    <property type="entry name" value="PanC"/>
    <property type="match status" value="1"/>
</dbReference>
<dbReference type="FunFam" id="3.40.50.620:FF:000013">
    <property type="entry name" value="Pantothenate synthetase"/>
    <property type="match status" value="1"/>
</dbReference>
<dbReference type="EMBL" id="FNZE01000004">
    <property type="protein sequence ID" value="SEJ02670.1"/>
    <property type="molecule type" value="Genomic_DNA"/>
</dbReference>
<accession>A0A1H6VPT2</accession>
<keyword evidence="8" id="KW-0963">Cytoplasm</keyword>
<evidence type="ECO:0000256" key="4">
    <source>
        <dbReference type="ARBA" id="ARBA00022655"/>
    </source>
</evidence>
<dbReference type="Gene3D" id="3.30.1300.10">
    <property type="entry name" value="Pantoate-beta-alanine ligase, C-terminal domain"/>
    <property type="match status" value="1"/>
</dbReference>
<dbReference type="GO" id="GO:0004592">
    <property type="term" value="F:pantoate-beta-alanine ligase activity"/>
    <property type="evidence" value="ECO:0007669"/>
    <property type="project" value="UniProtKB-UniRule"/>
</dbReference>
<feature type="active site" description="Proton donor" evidence="8">
    <location>
        <position position="37"/>
    </location>
</feature>
<dbReference type="Proteomes" id="UP000242930">
    <property type="component" value="Unassembled WGS sequence"/>
</dbReference>
<dbReference type="PANTHER" id="PTHR21299:SF1">
    <property type="entry name" value="PANTOATE--BETA-ALANINE LIGASE"/>
    <property type="match status" value="1"/>
</dbReference>
<feature type="binding site" evidence="8">
    <location>
        <begin position="30"/>
        <end position="37"/>
    </location>
    <ligand>
        <name>ATP</name>
        <dbReference type="ChEBI" id="CHEBI:30616"/>
    </ligand>
</feature>
<feature type="binding site" evidence="8">
    <location>
        <position position="178"/>
    </location>
    <ligand>
        <name>ATP</name>
        <dbReference type="ChEBI" id="CHEBI:30616"/>
    </ligand>
</feature>
<comment type="miscellaneous">
    <text evidence="8">The reaction proceeds by a bi uni uni bi ping pong mechanism.</text>
</comment>
<dbReference type="OrthoDB" id="9773087at2"/>
<dbReference type="CDD" id="cd00560">
    <property type="entry name" value="PanC"/>
    <property type="match status" value="1"/>
</dbReference>
<keyword evidence="3 8" id="KW-0436">Ligase</keyword>
<dbReference type="AlphaFoldDB" id="A0A1H6VPT2"/>
<evidence type="ECO:0000256" key="5">
    <source>
        <dbReference type="ARBA" id="ARBA00022741"/>
    </source>
</evidence>
<dbReference type="STRING" id="915471.SAMN05216201_10432"/>
<evidence type="ECO:0000256" key="2">
    <source>
        <dbReference type="ARBA" id="ARBA00009256"/>
    </source>
</evidence>
<dbReference type="Pfam" id="PF02569">
    <property type="entry name" value="Pantoate_ligase"/>
    <property type="match status" value="1"/>
</dbReference>
<dbReference type="GO" id="GO:0015940">
    <property type="term" value="P:pantothenate biosynthetic process"/>
    <property type="evidence" value="ECO:0007669"/>
    <property type="project" value="UniProtKB-UniRule"/>
</dbReference>
<dbReference type="SUPFAM" id="SSF52374">
    <property type="entry name" value="Nucleotidylyl transferase"/>
    <property type="match status" value="1"/>
</dbReference>
<feature type="binding site" evidence="8">
    <location>
        <position position="155"/>
    </location>
    <ligand>
        <name>(R)-pantoate</name>
        <dbReference type="ChEBI" id="CHEBI:15980"/>
    </ligand>
</feature>
<keyword evidence="5 8" id="KW-0547">Nucleotide-binding</keyword>
<feature type="binding site" evidence="8">
    <location>
        <begin position="186"/>
        <end position="189"/>
    </location>
    <ligand>
        <name>ATP</name>
        <dbReference type="ChEBI" id="CHEBI:30616"/>
    </ligand>
</feature>
<comment type="function">
    <text evidence="8">Catalyzes the condensation of pantoate with beta-alanine in an ATP-dependent reaction via a pantoyl-adenylate intermediate.</text>
</comment>
<comment type="catalytic activity">
    <reaction evidence="7 8">
        <text>(R)-pantoate + beta-alanine + ATP = (R)-pantothenate + AMP + diphosphate + H(+)</text>
        <dbReference type="Rhea" id="RHEA:10912"/>
        <dbReference type="ChEBI" id="CHEBI:15378"/>
        <dbReference type="ChEBI" id="CHEBI:15980"/>
        <dbReference type="ChEBI" id="CHEBI:29032"/>
        <dbReference type="ChEBI" id="CHEBI:30616"/>
        <dbReference type="ChEBI" id="CHEBI:33019"/>
        <dbReference type="ChEBI" id="CHEBI:57966"/>
        <dbReference type="ChEBI" id="CHEBI:456215"/>
        <dbReference type="EC" id="6.3.2.1"/>
    </reaction>
</comment>
<comment type="subcellular location">
    <subcellularLocation>
        <location evidence="8">Cytoplasm</location>
    </subcellularLocation>
</comment>
<comment type="pathway">
    <text evidence="1 8">Cofactor biosynthesis; (R)-pantothenate biosynthesis; (R)-pantothenate from (R)-pantoate and beta-alanine: step 1/1.</text>
</comment>
<feature type="binding site" evidence="8">
    <location>
        <position position="61"/>
    </location>
    <ligand>
        <name>(R)-pantoate</name>
        <dbReference type="ChEBI" id="CHEBI:15980"/>
    </ligand>
</feature>
<dbReference type="InterPro" id="IPR003721">
    <property type="entry name" value="Pantoate_ligase"/>
</dbReference>
<dbReference type="EC" id="6.3.2.1" evidence="8"/>
<evidence type="ECO:0000313" key="9">
    <source>
        <dbReference type="EMBL" id="SEJ02670.1"/>
    </source>
</evidence>
<reference evidence="10" key="1">
    <citation type="submission" date="2016-10" db="EMBL/GenBank/DDBJ databases">
        <authorList>
            <person name="Varghese N."/>
            <person name="Submissions S."/>
        </authorList>
    </citation>
    <scope>NUCLEOTIDE SEQUENCE [LARGE SCALE GENOMIC DNA]</scope>
    <source>
        <strain evidence="10">LMG 25967</strain>
    </source>
</reference>
<protein>
    <recommendedName>
        <fullName evidence="8">Pantothenate synthetase</fullName>
        <shortName evidence="8">PS</shortName>
        <ecNumber evidence="8">6.3.2.1</ecNumber>
    </recommendedName>
    <alternativeName>
        <fullName evidence="8">Pantoate--beta-alanine ligase</fullName>
    </alternativeName>
    <alternativeName>
        <fullName evidence="8">Pantoate-activating enzyme</fullName>
    </alternativeName>
</protein>